<dbReference type="InterPro" id="IPR032466">
    <property type="entry name" value="Metal_Hydrolase"/>
</dbReference>
<dbReference type="Proteomes" id="UP001157161">
    <property type="component" value="Unassembled WGS sequence"/>
</dbReference>
<reference evidence="2" key="1">
    <citation type="journal article" date="2014" name="Int. J. Syst. Evol. Microbiol.">
        <title>Complete genome sequence of Corynebacterium casei LMG S-19264T (=DSM 44701T), isolated from a smear-ripened cheese.</title>
        <authorList>
            <consortium name="US DOE Joint Genome Institute (JGI-PGF)"/>
            <person name="Walter F."/>
            <person name="Albersmeier A."/>
            <person name="Kalinowski J."/>
            <person name="Ruckert C."/>
        </authorList>
    </citation>
    <scope>NUCLEOTIDE SEQUENCE</scope>
    <source>
        <strain evidence="2">NBRC 112290</strain>
    </source>
</reference>
<dbReference type="PANTHER" id="PTHR32027">
    <property type="entry name" value="CYTOSINE DEAMINASE"/>
    <property type="match status" value="1"/>
</dbReference>
<protein>
    <submittedName>
        <fullName evidence="2">Cytosine deaminase</fullName>
    </submittedName>
</protein>
<dbReference type="PANTHER" id="PTHR32027:SF9">
    <property type="entry name" value="BLL3847 PROTEIN"/>
    <property type="match status" value="1"/>
</dbReference>
<proteinExistence type="predicted"/>
<dbReference type="InterPro" id="IPR013108">
    <property type="entry name" value="Amidohydro_3"/>
</dbReference>
<sequence length="413" mass="42696">MLSGLRGVRLLDDGVADVRIAGAVVVDPSGAGDAAGKSAGVVLDATSWRLVPGPVEPHAHLDKALTAGRIPPGAGLDLVGAVESWRALAPGIDAADVRHRALAALRRYLARGFTGVRTHVNLDAGGDPLAAVRVLVGLREELREVLTLQVCLLPSERADDALIRDAIALGPDALGGCPHLAADPRAETGRLLDLAQESGLPLDLHTDEQVDPGSLDLLDLAHEVLRRDLRTPVTASHCVRLGSLEPARLAEVLDVVGRAGVAVVGLPQTNLYLQGWDATHLVPRGITAARALLDAGITFGAGGDNLRDPFNPVGRADPFETASLLVAGAHLRPREALDAVTAGARAATGMPVAGTDTGDEASFVLVPDSDLGDVVAGTHDARVVVHRGRVVADTRVASSLALDTTHPTPTPGR</sequence>
<dbReference type="Gene3D" id="3.20.20.140">
    <property type="entry name" value="Metal-dependent hydrolases"/>
    <property type="match status" value="1"/>
</dbReference>
<dbReference type="Pfam" id="PF07969">
    <property type="entry name" value="Amidohydro_3"/>
    <property type="match status" value="1"/>
</dbReference>
<feature type="domain" description="Amidohydrolase 3" evidence="1">
    <location>
        <begin position="90"/>
        <end position="392"/>
    </location>
</feature>
<reference evidence="2" key="2">
    <citation type="submission" date="2023-02" db="EMBL/GenBank/DDBJ databases">
        <authorList>
            <person name="Sun Q."/>
            <person name="Mori K."/>
        </authorList>
    </citation>
    <scope>NUCLEOTIDE SEQUENCE</scope>
    <source>
        <strain evidence="2">NBRC 112290</strain>
    </source>
</reference>
<gene>
    <name evidence="2" type="primary">codA</name>
    <name evidence="2" type="ORF">GCM10025875_10230</name>
</gene>
<comment type="caution">
    <text evidence="2">The sequence shown here is derived from an EMBL/GenBank/DDBJ whole genome shotgun (WGS) entry which is preliminary data.</text>
</comment>
<dbReference type="GO" id="GO:0016814">
    <property type="term" value="F:hydrolase activity, acting on carbon-nitrogen (but not peptide) bonds, in cyclic amidines"/>
    <property type="evidence" value="ECO:0007669"/>
    <property type="project" value="TreeGrafter"/>
</dbReference>
<name>A0AA37UQ68_9MICO</name>
<organism evidence="2 3">
    <name type="scientific">Litorihabitans aurantiacus</name>
    <dbReference type="NCBI Taxonomy" id="1930061"/>
    <lineage>
        <taxon>Bacteria</taxon>
        <taxon>Bacillati</taxon>
        <taxon>Actinomycetota</taxon>
        <taxon>Actinomycetes</taxon>
        <taxon>Micrococcales</taxon>
        <taxon>Beutenbergiaceae</taxon>
        <taxon>Litorihabitans</taxon>
    </lineage>
</organism>
<dbReference type="Gene3D" id="2.30.40.10">
    <property type="entry name" value="Urease, subunit C, domain 1"/>
    <property type="match status" value="1"/>
</dbReference>
<dbReference type="AlphaFoldDB" id="A0AA37UQ68"/>
<evidence type="ECO:0000259" key="1">
    <source>
        <dbReference type="Pfam" id="PF07969"/>
    </source>
</evidence>
<dbReference type="InterPro" id="IPR011059">
    <property type="entry name" value="Metal-dep_hydrolase_composite"/>
</dbReference>
<accession>A0AA37UQ68</accession>
<keyword evidence="3" id="KW-1185">Reference proteome</keyword>
<dbReference type="InterPro" id="IPR052349">
    <property type="entry name" value="Metallo-hydrolase_Enzymes"/>
</dbReference>
<evidence type="ECO:0000313" key="2">
    <source>
        <dbReference type="EMBL" id="GMA31031.1"/>
    </source>
</evidence>
<evidence type="ECO:0000313" key="3">
    <source>
        <dbReference type="Proteomes" id="UP001157161"/>
    </source>
</evidence>
<dbReference type="SUPFAM" id="SSF51556">
    <property type="entry name" value="Metallo-dependent hydrolases"/>
    <property type="match status" value="1"/>
</dbReference>
<dbReference type="EMBL" id="BSUM01000001">
    <property type="protein sequence ID" value="GMA31031.1"/>
    <property type="molecule type" value="Genomic_DNA"/>
</dbReference>
<dbReference type="RefSeq" id="WP_284249861.1">
    <property type="nucleotide sequence ID" value="NZ_BSUM01000001.1"/>
</dbReference>